<evidence type="ECO:0000313" key="1">
    <source>
        <dbReference type="EMBL" id="VUZ85877.1"/>
    </source>
</evidence>
<protein>
    <submittedName>
        <fullName evidence="1">Uncharacterized protein</fullName>
    </submittedName>
</protein>
<evidence type="ECO:0000313" key="2">
    <source>
        <dbReference type="Proteomes" id="UP000334340"/>
    </source>
</evidence>
<sequence length="31" mass="3539">MLFDTDVLIRVLRGNAKAARVIRRRNGRSPS</sequence>
<dbReference type="Proteomes" id="UP000334340">
    <property type="component" value="Unassembled WGS sequence"/>
</dbReference>
<accession>A0A564ZLZ7</accession>
<gene>
    <name evidence="1" type="ORF">MELA_02264</name>
</gene>
<dbReference type="EMBL" id="CABIKM010000036">
    <property type="protein sequence ID" value="VUZ85877.1"/>
    <property type="molecule type" value="Genomic_DNA"/>
</dbReference>
<name>A0A564ZLZ7_9BACT</name>
<proteinExistence type="predicted"/>
<keyword evidence="2" id="KW-1185">Reference proteome</keyword>
<reference evidence="1 2" key="1">
    <citation type="submission" date="2019-07" db="EMBL/GenBank/DDBJ databases">
        <authorList>
            <person name="Cremers G."/>
        </authorList>
    </citation>
    <scope>NUCLEOTIDE SEQUENCE [LARGE SCALE GENOMIC DNA]</scope>
</reference>
<organism evidence="1 2">
    <name type="scientific">Candidatus Methylomirabilis lanthanidiphila</name>
    <dbReference type="NCBI Taxonomy" id="2211376"/>
    <lineage>
        <taxon>Bacteria</taxon>
        <taxon>Candidatus Methylomirabilota</taxon>
        <taxon>Candidatus Methylomirabilia</taxon>
        <taxon>Candidatus Methylomirabilales</taxon>
        <taxon>Candidatus Methylomirabilaceae</taxon>
        <taxon>Candidatus Methylomirabilis</taxon>
    </lineage>
</organism>
<dbReference type="AlphaFoldDB" id="A0A564ZLZ7"/>